<proteinExistence type="predicted"/>
<sequence length="106" mass="11304">MLLGFGRGRDLVTQADGFAREVSSGELWAALEPRTREVLAVATELDRPALQGLVGLHGGLRARIAELVPEEIEAGSVLSLMFDDLAGTSLIAPFVLTRSLSTAAWE</sequence>
<evidence type="ECO:0000313" key="1">
    <source>
        <dbReference type="EMBL" id="MFC5853298.1"/>
    </source>
</evidence>
<reference evidence="2" key="1">
    <citation type="journal article" date="2019" name="Int. J. Syst. Evol. Microbiol.">
        <title>The Global Catalogue of Microorganisms (GCM) 10K type strain sequencing project: providing services to taxonomists for standard genome sequencing and annotation.</title>
        <authorList>
            <consortium name="The Broad Institute Genomics Platform"/>
            <consortium name="The Broad Institute Genome Sequencing Center for Infectious Disease"/>
            <person name="Wu L."/>
            <person name="Ma J."/>
        </authorList>
    </citation>
    <scope>NUCLEOTIDE SEQUENCE [LARGE SCALE GENOMIC DNA]</scope>
    <source>
        <strain evidence="2">JCM 10411</strain>
    </source>
</reference>
<accession>A0ABW1DXC3</accession>
<dbReference type="EMBL" id="JBHSOA010000033">
    <property type="protein sequence ID" value="MFC5853298.1"/>
    <property type="molecule type" value="Genomic_DNA"/>
</dbReference>
<keyword evidence="2" id="KW-1185">Reference proteome</keyword>
<evidence type="ECO:0000313" key="2">
    <source>
        <dbReference type="Proteomes" id="UP001596180"/>
    </source>
</evidence>
<dbReference type="RefSeq" id="WP_381363622.1">
    <property type="nucleotide sequence ID" value="NZ_JBHSOA010000033.1"/>
</dbReference>
<name>A0ABW1DXC3_9ACTN</name>
<protein>
    <recommendedName>
        <fullName evidence="3">Guanylate cyclase domain-containing protein</fullName>
    </recommendedName>
</protein>
<evidence type="ECO:0008006" key="3">
    <source>
        <dbReference type="Google" id="ProtNLM"/>
    </source>
</evidence>
<comment type="caution">
    <text evidence="1">The sequence shown here is derived from an EMBL/GenBank/DDBJ whole genome shotgun (WGS) entry which is preliminary data.</text>
</comment>
<gene>
    <name evidence="1" type="ORF">ACFPZI_16120</name>
</gene>
<dbReference type="Proteomes" id="UP001596180">
    <property type="component" value="Unassembled WGS sequence"/>
</dbReference>
<organism evidence="1 2">
    <name type="scientific">Streptomyces chlorus</name>
    <dbReference type="NCBI Taxonomy" id="887452"/>
    <lineage>
        <taxon>Bacteria</taxon>
        <taxon>Bacillati</taxon>
        <taxon>Actinomycetota</taxon>
        <taxon>Actinomycetes</taxon>
        <taxon>Kitasatosporales</taxon>
        <taxon>Streptomycetaceae</taxon>
        <taxon>Streptomyces</taxon>
    </lineage>
</organism>